<dbReference type="SUPFAM" id="SSF81321">
    <property type="entry name" value="Family A G protein-coupled receptor-like"/>
    <property type="match status" value="1"/>
</dbReference>
<evidence type="ECO:0000313" key="18">
    <source>
        <dbReference type="Ensembl" id="ENSLACP00000015146.1"/>
    </source>
</evidence>
<dbReference type="Pfam" id="PF00001">
    <property type="entry name" value="7tm_1"/>
    <property type="match status" value="1"/>
</dbReference>
<dbReference type="STRING" id="7897.ENSLACP00000015146"/>
<reference evidence="18" key="3">
    <citation type="submission" date="2025-09" db="UniProtKB">
        <authorList>
            <consortium name="Ensembl"/>
        </authorList>
    </citation>
    <scope>IDENTIFICATION</scope>
</reference>
<keyword evidence="8" id="KW-0297">G-protein coupled receptor</keyword>
<keyword evidence="12" id="KW-0807">Transducer</keyword>
<comment type="subcellular location">
    <subcellularLocation>
        <location evidence="1">Membrane</location>
        <topology evidence="1">Multi-pass membrane protein</topology>
    </subcellularLocation>
</comment>
<keyword evidence="3" id="KW-0716">Sensory transduction</keyword>
<dbReference type="GO" id="GO:0004930">
    <property type="term" value="F:G protein-coupled receptor activity"/>
    <property type="evidence" value="ECO:0007669"/>
    <property type="project" value="UniProtKB-KW"/>
</dbReference>
<feature type="transmembrane region" description="Helical" evidence="16">
    <location>
        <begin position="53"/>
        <end position="78"/>
    </location>
</feature>
<evidence type="ECO:0000256" key="9">
    <source>
        <dbReference type="ARBA" id="ARBA00023136"/>
    </source>
</evidence>
<dbReference type="KEGG" id="lcm:102365305"/>
<evidence type="ECO:0000256" key="16">
    <source>
        <dbReference type="SAM" id="Phobius"/>
    </source>
</evidence>
<evidence type="ECO:0000256" key="10">
    <source>
        <dbReference type="ARBA" id="ARBA00023157"/>
    </source>
</evidence>
<dbReference type="CDD" id="cd15072">
    <property type="entry name" value="7tmA_Retinal_GPR"/>
    <property type="match status" value="1"/>
</dbReference>
<evidence type="ECO:0000256" key="1">
    <source>
        <dbReference type="ARBA" id="ARBA00004141"/>
    </source>
</evidence>
<dbReference type="Gene3D" id="1.20.1070.10">
    <property type="entry name" value="Rhodopsin 7-helix transmembrane proteins"/>
    <property type="match status" value="1"/>
</dbReference>
<keyword evidence="4 16" id="KW-0812">Transmembrane</keyword>
<evidence type="ECO:0000256" key="3">
    <source>
        <dbReference type="ARBA" id="ARBA00022606"/>
    </source>
</evidence>
<reference evidence="19" key="1">
    <citation type="submission" date="2011-08" db="EMBL/GenBank/DDBJ databases">
        <title>The draft genome of Latimeria chalumnae.</title>
        <authorList>
            <person name="Di Palma F."/>
            <person name="Alfoldi J."/>
            <person name="Johnson J."/>
            <person name="Berlin A."/>
            <person name="Gnerre S."/>
            <person name="Jaffe D."/>
            <person name="MacCallum I."/>
            <person name="Young S."/>
            <person name="Walker B.J."/>
            <person name="Lander E."/>
            <person name="Lindblad-Toh K."/>
        </authorList>
    </citation>
    <scope>NUCLEOTIDE SEQUENCE [LARGE SCALE GENOMIC DNA]</scope>
    <source>
        <strain evidence="19">Wild caught</strain>
    </source>
</reference>
<dbReference type="InterPro" id="IPR050125">
    <property type="entry name" value="GPCR_opsins"/>
</dbReference>
<dbReference type="PRINTS" id="PR00237">
    <property type="entry name" value="GPCRRHODOPSN"/>
</dbReference>
<dbReference type="OMA" id="KYRMIPA"/>
<evidence type="ECO:0000256" key="14">
    <source>
        <dbReference type="ARBA" id="ARBA00057095"/>
    </source>
</evidence>
<dbReference type="InterPro" id="IPR001793">
    <property type="entry name" value="RPE_GPCR"/>
</dbReference>
<dbReference type="GO" id="GO:0007601">
    <property type="term" value="P:visual perception"/>
    <property type="evidence" value="ECO:0007669"/>
    <property type="project" value="UniProtKB-KW"/>
</dbReference>
<dbReference type="AlphaFoldDB" id="H3AZS5"/>
<keyword evidence="2" id="KW-0600">Photoreceptor protein</keyword>
<dbReference type="GO" id="GO:0016020">
    <property type="term" value="C:membrane"/>
    <property type="evidence" value="ECO:0007669"/>
    <property type="project" value="UniProtKB-SubCell"/>
</dbReference>
<dbReference type="InParanoid" id="H3AZS5"/>
<keyword evidence="10" id="KW-1015">Disulfide bond</keyword>
<keyword evidence="7" id="KW-0157">Chromophore</keyword>
<evidence type="ECO:0000313" key="19">
    <source>
        <dbReference type="Proteomes" id="UP000008672"/>
    </source>
</evidence>
<dbReference type="InterPro" id="IPR027430">
    <property type="entry name" value="Retinal_BS"/>
</dbReference>
<evidence type="ECO:0000256" key="6">
    <source>
        <dbReference type="ARBA" id="ARBA00022989"/>
    </source>
</evidence>
<dbReference type="FunFam" id="1.20.1070.10:FF:000139">
    <property type="entry name" value="RPE-retinal G protein-coupled receptor isoform X1"/>
    <property type="match status" value="1"/>
</dbReference>
<evidence type="ECO:0000256" key="13">
    <source>
        <dbReference type="ARBA" id="ARBA00023305"/>
    </source>
</evidence>
<dbReference type="PROSITE" id="PS00238">
    <property type="entry name" value="OPSIN"/>
    <property type="match status" value="1"/>
</dbReference>
<dbReference type="eggNOG" id="KOG3656">
    <property type="taxonomic scope" value="Eukaryota"/>
</dbReference>
<dbReference type="GeneID" id="102365305"/>
<name>H3AZS5_LATCH</name>
<protein>
    <recommendedName>
        <fullName evidence="15">RPE-retinal G protein-coupled receptor</fullName>
    </recommendedName>
</protein>
<dbReference type="CTD" id="550575"/>
<keyword evidence="5" id="KW-0681">Retinal protein</keyword>
<evidence type="ECO:0000256" key="12">
    <source>
        <dbReference type="ARBA" id="ARBA00023224"/>
    </source>
</evidence>
<dbReference type="PANTHER" id="PTHR24240">
    <property type="entry name" value="OPSIN"/>
    <property type="match status" value="1"/>
</dbReference>
<dbReference type="PROSITE" id="PS50262">
    <property type="entry name" value="G_PROTEIN_RECEP_F1_2"/>
    <property type="match status" value="1"/>
</dbReference>
<sequence>MVTSHSLPDEFTELEVFGLGTTLLVEALLGFCLNGLTILSFYKVKELRTPSNLLIISLAMADFGVCMNASIAAFSSFLRYWPYGSDGCQFHGFHGFTTALASINSCAAIAWDRYHQYCSRTKLQWSTAVTVIVFLWGFSAIWSAMPLLGWGEYDYEPLRTCCSLDYSKGDRNFISYFITMALFNFLIPTFIMLSAYQSVEKKFKKSGQSKFNTGLPIKTLIICWSPYSLLCMYASVENATTLSPKLKMIPAILAKTSPTVNAFVYSLGNKSYRSGIWQFLTGQKIECVDGDSKTK</sequence>
<dbReference type="OrthoDB" id="10015560at2759"/>
<evidence type="ECO:0000256" key="7">
    <source>
        <dbReference type="ARBA" id="ARBA00022991"/>
    </source>
</evidence>
<evidence type="ECO:0000256" key="15">
    <source>
        <dbReference type="ARBA" id="ARBA00073686"/>
    </source>
</evidence>
<evidence type="ECO:0000256" key="11">
    <source>
        <dbReference type="ARBA" id="ARBA00023170"/>
    </source>
</evidence>
<keyword evidence="9 16" id="KW-0472">Membrane</keyword>
<evidence type="ECO:0000256" key="8">
    <source>
        <dbReference type="ARBA" id="ARBA00023040"/>
    </source>
</evidence>
<dbReference type="Ensembl" id="ENSLACT00000015252.1">
    <property type="protein sequence ID" value="ENSLACP00000015146.1"/>
    <property type="gene ID" value="ENSLACG00000013333.1"/>
</dbReference>
<comment type="function">
    <text evidence="14">Receptor for all-trans- and 11-cis-retinal. Binds preferentially to the former and may catalyze the isomerization of the chromophore by a retinochrome-like mechanism.</text>
</comment>
<dbReference type="Proteomes" id="UP000008672">
    <property type="component" value="Unassembled WGS sequence"/>
</dbReference>
<keyword evidence="6 16" id="KW-1133">Transmembrane helix</keyword>
<dbReference type="GeneTree" id="ENSGT01130000278323"/>
<dbReference type="FunCoup" id="H3AZS5">
    <property type="interactions" value="210"/>
</dbReference>
<keyword evidence="19" id="KW-1185">Reference proteome</keyword>
<evidence type="ECO:0000256" key="5">
    <source>
        <dbReference type="ARBA" id="ARBA00022925"/>
    </source>
</evidence>
<keyword evidence="13" id="KW-0844">Vision</keyword>
<evidence type="ECO:0000256" key="4">
    <source>
        <dbReference type="ARBA" id="ARBA00022692"/>
    </source>
</evidence>
<dbReference type="GO" id="GO:0007602">
    <property type="term" value="P:phototransduction"/>
    <property type="evidence" value="ECO:0007669"/>
    <property type="project" value="UniProtKB-KW"/>
</dbReference>
<keyword evidence="11" id="KW-0675">Receptor</keyword>
<gene>
    <name evidence="18" type="primary">RGR</name>
</gene>
<evidence type="ECO:0000259" key="17">
    <source>
        <dbReference type="PROSITE" id="PS50262"/>
    </source>
</evidence>
<dbReference type="GO" id="GO:0009881">
    <property type="term" value="F:photoreceptor activity"/>
    <property type="evidence" value="ECO:0007669"/>
    <property type="project" value="UniProtKB-KW"/>
</dbReference>
<dbReference type="PRINTS" id="PR00667">
    <property type="entry name" value="RPERETINALR"/>
</dbReference>
<dbReference type="InterPro" id="IPR000276">
    <property type="entry name" value="GPCR_Rhodpsn"/>
</dbReference>
<reference evidence="18" key="2">
    <citation type="submission" date="2025-08" db="UniProtKB">
        <authorList>
            <consortium name="Ensembl"/>
        </authorList>
    </citation>
    <scope>IDENTIFICATION</scope>
</reference>
<proteinExistence type="predicted"/>
<dbReference type="EMBL" id="AFYH01039641">
    <property type="status" value="NOT_ANNOTATED_CDS"/>
    <property type="molecule type" value="Genomic_DNA"/>
</dbReference>
<dbReference type="InterPro" id="IPR017452">
    <property type="entry name" value="GPCR_Rhodpsn_7TM"/>
</dbReference>
<feature type="transmembrane region" description="Helical" evidence="16">
    <location>
        <begin position="123"/>
        <end position="145"/>
    </location>
</feature>
<feature type="domain" description="G-protein coupled receptors family 1 profile" evidence="17">
    <location>
        <begin position="33"/>
        <end position="265"/>
    </location>
</feature>
<feature type="transmembrane region" description="Helical" evidence="16">
    <location>
        <begin position="173"/>
        <end position="196"/>
    </location>
</feature>
<feature type="transmembrane region" description="Helical" evidence="16">
    <location>
        <begin position="16"/>
        <end position="41"/>
    </location>
</feature>
<feature type="transmembrane region" description="Helical" evidence="16">
    <location>
        <begin position="90"/>
        <end position="111"/>
    </location>
</feature>
<accession>H3AZS5</accession>
<dbReference type="HOGENOM" id="CLU_009579_3_2_1"/>
<evidence type="ECO:0000256" key="2">
    <source>
        <dbReference type="ARBA" id="ARBA00022543"/>
    </source>
</evidence>
<organism evidence="18 19">
    <name type="scientific">Latimeria chalumnae</name>
    <name type="common">Coelacanth</name>
    <dbReference type="NCBI Taxonomy" id="7897"/>
    <lineage>
        <taxon>Eukaryota</taxon>
        <taxon>Metazoa</taxon>
        <taxon>Chordata</taxon>
        <taxon>Craniata</taxon>
        <taxon>Vertebrata</taxon>
        <taxon>Euteleostomi</taxon>
        <taxon>Coelacanthiformes</taxon>
        <taxon>Coelacanthidae</taxon>
        <taxon>Latimeria</taxon>
    </lineage>
</organism>